<dbReference type="PANTHER" id="PTHR31736">
    <property type="match status" value="1"/>
</dbReference>
<evidence type="ECO:0000256" key="5">
    <source>
        <dbReference type="ARBA" id="ARBA00022801"/>
    </source>
</evidence>
<proteinExistence type="inferred from homology"/>
<dbReference type="GO" id="GO:0004650">
    <property type="term" value="F:polygalacturonase activity"/>
    <property type="evidence" value="ECO:0007669"/>
    <property type="project" value="InterPro"/>
</dbReference>
<evidence type="ECO:0000313" key="12">
    <source>
        <dbReference type="Proteomes" id="UP000053593"/>
    </source>
</evidence>
<keyword evidence="4 10" id="KW-0732">Signal</keyword>
<dbReference type="Gene3D" id="2.160.20.10">
    <property type="entry name" value="Single-stranded right-handed beta-helix, Pectin lyase-like"/>
    <property type="match status" value="1"/>
</dbReference>
<evidence type="ECO:0000256" key="8">
    <source>
        <dbReference type="ARBA" id="ARBA00023316"/>
    </source>
</evidence>
<dbReference type="GO" id="GO:0005975">
    <property type="term" value="P:carbohydrate metabolic process"/>
    <property type="evidence" value="ECO:0007669"/>
    <property type="project" value="InterPro"/>
</dbReference>
<dbReference type="InterPro" id="IPR012334">
    <property type="entry name" value="Pectin_lyas_fold"/>
</dbReference>
<name>A0A0D0C8F5_9AGAR</name>
<keyword evidence="6" id="KW-0325">Glycoprotein</keyword>
<evidence type="ECO:0000256" key="7">
    <source>
        <dbReference type="ARBA" id="ARBA00023295"/>
    </source>
</evidence>
<dbReference type="InterPro" id="IPR000743">
    <property type="entry name" value="Glyco_hydro_28"/>
</dbReference>
<dbReference type="HOGENOM" id="CLU_016031_1_1_1"/>
<evidence type="ECO:0000313" key="11">
    <source>
        <dbReference type="EMBL" id="KIK50998.1"/>
    </source>
</evidence>
<gene>
    <name evidence="11" type="ORF">GYMLUDRAFT_982990</name>
</gene>
<evidence type="ECO:0000256" key="3">
    <source>
        <dbReference type="ARBA" id="ARBA00022525"/>
    </source>
</evidence>
<dbReference type="InterPro" id="IPR011050">
    <property type="entry name" value="Pectin_lyase_fold/virulence"/>
</dbReference>
<keyword evidence="12" id="KW-1185">Reference proteome</keyword>
<evidence type="ECO:0000256" key="2">
    <source>
        <dbReference type="ARBA" id="ARBA00008834"/>
    </source>
</evidence>
<feature type="signal peptide" evidence="10">
    <location>
        <begin position="1"/>
        <end position="23"/>
    </location>
</feature>
<dbReference type="GO" id="GO:0005576">
    <property type="term" value="C:extracellular region"/>
    <property type="evidence" value="ECO:0007669"/>
    <property type="project" value="UniProtKB-SubCell"/>
</dbReference>
<dbReference type="EMBL" id="KN834876">
    <property type="protein sequence ID" value="KIK50998.1"/>
    <property type="molecule type" value="Genomic_DNA"/>
</dbReference>
<dbReference type="AlphaFoldDB" id="A0A0D0C8F5"/>
<keyword evidence="5 9" id="KW-0378">Hydrolase</keyword>
<feature type="chain" id="PRO_5002220118" evidence="10">
    <location>
        <begin position="24"/>
        <end position="417"/>
    </location>
</feature>
<dbReference type="SUPFAM" id="SSF51126">
    <property type="entry name" value="Pectin lyase-like"/>
    <property type="match status" value="1"/>
</dbReference>
<evidence type="ECO:0000256" key="10">
    <source>
        <dbReference type="SAM" id="SignalP"/>
    </source>
</evidence>
<dbReference type="PANTHER" id="PTHR31736:SF8">
    <property type="entry name" value="PUTATIVE (AFU_ORTHOLOGUE AFUA_7G06410)-RELATED"/>
    <property type="match status" value="1"/>
</dbReference>
<evidence type="ECO:0000256" key="1">
    <source>
        <dbReference type="ARBA" id="ARBA00004613"/>
    </source>
</evidence>
<dbReference type="Proteomes" id="UP000053593">
    <property type="component" value="Unassembled WGS sequence"/>
</dbReference>
<dbReference type="Pfam" id="PF00295">
    <property type="entry name" value="Glyco_hydro_28"/>
    <property type="match status" value="1"/>
</dbReference>
<comment type="subcellular location">
    <subcellularLocation>
        <location evidence="1">Secreted</location>
    </subcellularLocation>
</comment>
<organism evidence="11 12">
    <name type="scientific">Collybiopsis luxurians FD-317 M1</name>
    <dbReference type="NCBI Taxonomy" id="944289"/>
    <lineage>
        <taxon>Eukaryota</taxon>
        <taxon>Fungi</taxon>
        <taxon>Dikarya</taxon>
        <taxon>Basidiomycota</taxon>
        <taxon>Agaricomycotina</taxon>
        <taxon>Agaricomycetes</taxon>
        <taxon>Agaricomycetidae</taxon>
        <taxon>Agaricales</taxon>
        <taxon>Marasmiineae</taxon>
        <taxon>Omphalotaceae</taxon>
        <taxon>Collybiopsis</taxon>
        <taxon>Collybiopsis luxurians</taxon>
    </lineage>
</organism>
<keyword evidence="8" id="KW-0961">Cell wall biogenesis/degradation</keyword>
<dbReference type="OrthoDB" id="187139at2759"/>
<reference evidence="11 12" key="1">
    <citation type="submission" date="2014-04" db="EMBL/GenBank/DDBJ databases">
        <title>Evolutionary Origins and Diversification of the Mycorrhizal Mutualists.</title>
        <authorList>
            <consortium name="DOE Joint Genome Institute"/>
            <consortium name="Mycorrhizal Genomics Consortium"/>
            <person name="Kohler A."/>
            <person name="Kuo A."/>
            <person name="Nagy L.G."/>
            <person name="Floudas D."/>
            <person name="Copeland A."/>
            <person name="Barry K.W."/>
            <person name="Cichocki N."/>
            <person name="Veneault-Fourrey C."/>
            <person name="LaButti K."/>
            <person name="Lindquist E.A."/>
            <person name="Lipzen A."/>
            <person name="Lundell T."/>
            <person name="Morin E."/>
            <person name="Murat C."/>
            <person name="Riley R."/>
            <person name="Ohm R."/>
            <person name="Sun H."/>
            <person name="Tunlid A."/>
            <person name="Henrissat B."/>
            <person name="Grigoriev I.V."/>
            <person name="Hibbett D.S."/>
            <person name="Martin F."/>
        </authorList>
    </citation>
    <scope>NUCLEOTIDE SEQUENCE [LARGE SCALE GENOMIC DNA]</scope>
    <source>
        <strain evidence="11 12">FD-317 M1</strain>
    </source>
</reference>
<sequence length="417" mass="44707">MSPSVAKLLSFLLFFASFTLVLSGTVQKEGSTCTVHASRDASDDAPAILEAFRLCGTDGVIQLHDPLYHIESVMETIGLSNVQVDLTGRMLWGTNITYWRNNSLPLGYQNQSTAWVFGGDHVTFDGHNIGTFDGNGQIWYDFADGISNLAGRPISLTIANSTNSHYTGIRFVQSQFWSMAINRSENILLENIYINSTSNNSSPIQNTDGVDTFYCDGITFRNWTVVNGDDSISMKANSTNILIQDSVFFNGAGVAIGSIGQMDGAFEFISNVTAERVVAIGTHFAAYIKTFTGVQQGFPPNGNSGGGGLGFATNLTFRDFTLHNVTGNVAEITQCTSFEGLSNECDTSLFQISNITWGPGITGSIQSDTLASMQCSGDAPCPGIALLGFDDITSVGGREFKCNNLVNPIGFNCTGST</sequence>
<comment type="similarity">
    <text evidence="2 9">Belongs to the glycosyl hydrolase 28 family.</text>
</comment>
<evidence type="ECO:0000256" key="4">
    <source>
        <dbReference type="ARBA" id="ARBA00022729"/>
    </source>
</evidence>
<evidence type="ECO:0000256" key="6">
    <source>
        <dbReference type="ARBA" id="ARBA00023180"/>
    </source>
</evidence>
<dbReference type="GO" id="GO:0071555">
    <property type="term" value="P:cell wall organization"/>
    <property type="evidence" value="ECO:0007669"/>
    <property type="project" value="UniProtKB-KW"/>
</dbReference>
<protein>
    <submittedName>
        <fullName evidence="11">Glycoside hydrolase family 28 protein</fullName>
    </submittedName>
</protein>
<keyword evidence="3" id="KW-0964">Secreted</keyword>
<keyword evidence="7 9" id="KW-0326">Glycosidase</keyword>
<accession>A0A0D0C8F5</accession>
<evidence type="ECO:0000256" key="9">
    <source>
        <dbReference type="RuleBase" id="RU361169"/>
    </source>
</evidence>